<feature type="transmembrane region" description="Helical" evidence="2">
    <location>
        <begin position="36"/>
        <end position="55"/>
    </location>
</feature>
<keyword evidence="2" id="KW-1133">Transmembrane helix</keyword>
<reference evidence="4" key="1">
    <citation type="journal article" date="2019" name="Int. J. Syst. Evol. Microbiol.">
        <title>The Global Catalogue of Microorganisms (GCM) 10K type strain sequencing project: providing services to taxonomists for standard genome sequencing and annotation.</title>
        <authorList>
            <consortium name="The Broad Institute Genomics Platform"/>
            <consortium name="The Broad Institute Genome Sequencing Center for Infectious Disease"/>
            <person name="Wu L."/>
            <person name="Ma J."/>
        </authorList>
    </citation>
    <scope>NUCLEOTIDE SEQUENCE [LARGE SCALE GENOMIC DNA]</scope>
    <source>
        <strain evidence="4">JCM 14736</strain>
    </source>
</reference>
<keyword evidence="2" id="KW-0472">Membrane</keyword>
<comment type="caution">
    <text evidence="3">The sequence shown here is derived from an EMBL/GenBank/DDBJ whole genome shotgun (WGS) entry which is preliminary data.</text>
</comment>
<keyword evidence="4" id="KW-1185">Reference proteome</keyword>
<evidence type="ECO:0000256" key="2">
    <source>
        <dbReference type="SAM" id="Phobius"/>
    </source>
</evidence>
<proteinExistence type="predicted"/>
<evidence type="ECO:0000256" key="1">
    <source>
        <dbReference type="SAM" id="MobiDB-lite"/>
    </source>
</evidence>
<protein>
    <submittedName>
        <fullName evidence="3">Uncharacterized protein</fullName>
    </submittedName>
</protein>
<feature type="region of interest" description="Disordered" evidence="1">
    <location>
        <begin position="1"/>
        <end position="31"/>
    </location>
</feature>
<feature type="compositionally biased region" description="Basic and acidic residues" evidence="1">
    <location>
        <begin position="1"/>
        <end position="17"/>
    </location>
</feature>
<evidence type="ECO:0000313" key="3">
    <source>
        <dbReference type="EMBL" id="GAA1778715.1"/>
    </source>
</evidence>
<organism evidence="3 4">
    <name type="scientific">Leucobacter iarius</name>
    <dbReference type="NCBI Taxonomy" id="333963"/>
    <lineage>
        <taxon>Bacteria</taxon>
        <taxon>Bacillati</taxon>
        <taxon>Actinomycetota</taxon>
        <taxon>Actinomycetes</taxon>
        <taxon>Micrococcales</taxon>
        <taxon>Microbacteriaceae</taxon>
        <taxon>Leucobacter</taxon>
    </lineage>
</organism>
<keyword evidence="2" id="KW-0812">Transmembrane</keyword>
<sequence length="190" mass="19698">MTHEPQNELPPELREDPAESPAPTEAPRRGRRVGPLVAMTLALLLAVGGVFALPFNVGGAWTQPTSGGEKIIRAAIASDPTNVCDGGIDADSLTHLADLPGGSAFFAARTNSGGVCALLTEAHGWGSISGDSPVRGSSLLTGSDGKNRYIVLRLELAGDSASGFRSGYRIVDDPAEVEAWMRGQDTSTSV</sequence>
<dbReference type="RefSeq" id="WP_344028741.1">
    <property type="nucleotide sequence ID" value="NZ_BAAAOB010000001.1"/>
</dbReference>
<evidence type="ECO:0000313" key="4">
    <source>
        <dbReference type="Proteomes" id="UP001500851"/>
    </source>
</evidence>
<dbReference type="EMBL" id="BAAAOB010000001">
    <property type="protein sequence ID" value="GAA1778715.1"/>
    <property type="molecule type" value="Genomic_DNA"/>
</dbReference>
<gene>
    <name evidence="3" type="ORF">GCM10009768_04490</name>
</gene>
<accession>A0ABP4XGB5</accession>
<name>A0ABP4XGB5_9MICO</name>
<dbReference type="Proteomes" id="UP001500851">
    <property type="component" value="Unassembled WGS sequence"/>
</dbReference>